<comment type="caution">
    <text evidence="1">The sequence shown here is derived from an EMBL/GenBank/DDBJ whole genome shotgun (WGS) entry which is preliminary data.</text>
</comment>
<reference evidence="1" key="2">
    <citation type="submission" date="2020-11" db="EMBL/GenBank/DDBJ databases">
        <authorList>
            <person name="McCartney M.A."/>
            <person name="Auch B."/>
            <person name="Kono T."/>
            <person name="Mallez S."/>
            <person name="Becker A."/>
            <person name="Gohl D.M."/>
            <person name="Silverstein K.A.T."/>
            <person name="Koren S."/>
            <person name="Bechman K.B."/>
            <person name="Herman A."/>
            <person name="Abrahante J.E."/>
            <person name="Garbe J."/>
        </authorList>
    </citation>
    <scope>NUCLEOTIDE SEQUENCE</scope>
    <source>
        <strain evidence="1">Duluth1</strain>
        <tissue evidence="1">Whole animal</tissue>
    </source>
</reference>
<proteinExistence type="predicted"/>
<gene>
    <name evidence="1" type="ORF">DPMN_127637</name>
</gene>
<organism evidence="1 2">
    <name type="scientific">Dreissena polymorpha</name>
    <name type="common">Zebra mussel</name>
    <name type="synonym">Mytilus polymorpha</name>
    <dbReference type="NCBI Taxonomy" id="45954"/>
    <lineage>
        <taxon>Eukaryota</taxon>
        <taxon>Metazoa</taxon>
        <taxon>Spiralia</taxon>
        <taxon>Lophotrochozoa</taxon>
        <taxon>Mollusca</taxon>
        <taxon>Bivalvia</taxon>
        <taxon>Autobranchia</taxon>
        <taxon>Heteroconchia</taxon>
        <taxon>Euheterodonta</taxon>
        <taxon>Imparidentia</taxon>
        <taxon>Neoheterodontei</taxon>
        <taxon>Myida</taxon>
        <taxon>Dreissenoidea</taxon>
        <taxon>Dreissenidae</taxon>
        <taxon>Dreissena</taxon>
    </lineage>
</organism>
<dbReference type="EMBL" id="JAIWYP010000005">
    <property type="protein sequence ID" value="KAH3825756.1"/>
    <property type="molecule type" value="Genomic_DNA"/>
</dbReference>
<name>A0A9D4JVM6_DREPO</name>
<protein>
    <submittedName>
        <fullName evidence="1">Uncharacterized protein</fullName>
    </submittedName>
</protein>
<evidence type="ECO:0000313" key="1">
    <source>
        <dbReference type="EMBL" id="KAH3825756.1"/>
    </source>
</evidence>
<sequence length="59" mass="6600">MLLLDDDALVTHMEDALQRLIYLFDKACEYFGLTVNMKKTNIMGQNVSNDPHQENAGGG</sequence>
<dbReference type="Proteomes" id="UP000828390">
    <property type="component" value="Unassembled WGS sequence"/>
</dbReference>
<accession>A0A9D4JVM6</accession>
<reference evidence="1" key="1">
    <citation type="journal article" date="2019" name="bioRxiv">
        <title>The Genome of the Zebra Mussel, Dreissena polymorpha: A Resource for Invasive Species Research.</title>
        <authorList>
            <person name="McCartney M.A."/>
            <person name="Auch B."/>
            <person name="Kono T."/>
            <person name="Mallez S."/>
            <person name="Zhang Y."/>
            <person name="Obille A."/>
            <person name="Becker A."/>
            <person name="Abrahante J.E."/>
            <person name="Garbe J."/>
            <person name="Badalamenti J.P."/>
            <person name="Herman A."/>
            <person name="Mangelson H."/>
            <person name="Liachko I."/>
            <person name="Sullivan S."/>
            <person name="Sone E.D."/>
            <person name="Koren S."/>
            <person name="Silverstein K.A.T."/>
            <person name="Beckman K.B."/>
            <person name="Gohl D.M."/>
        </authorList>
    </citation>
    <scope>NUCLEOTIDE SEQUENCE</scope>
    <source>
        <strain evidence="1">Duluth1</strain>
        <tissue evidence="1">Whole animal</tissue>
    </source>
</reference>
<dbReference type="AlphaFoldDB" id="A0A9D4JVM6"/>
<evidence type="ECO:0000313" key="2">
    <source>
        <dbReference type="Proteomes" id="UP000828390"/>
    </source>
</evidence>
<keyword evidence="2" id="KW-1185">Reference proteome</keyword>